<dbReference type="RefSeq" id="WP_168084103.1">
    <property type="nucleotide sequence ID" value="NZ_JAAVJI010000005.1"/>
</dbReference>
<comment type="caution">
    <text evidence="1">The sequence shown here is derived from an EMBL/GenBank/DDBJ whole genome shotgun (WGS) entry which is preliminary data.</text>
</comment>
<organism evidence="1 2">
    <name type="scientific">Pseudomonas quercus</name>
    <dbReference type="NCBI Taxonomy" id="2722792"/>
    <lineage>
        <taxon>Bacteria</taxon>
        <taxon>Pseudomonadati</taxon>
        <taxon>Pseudomonadota</taxon>
        <taxon>Gammaproteobacteria</taxon>
        <taxon>Pseudomonadales</taxon>
        <taxon>Pseudomonadaceae</taxon>
        <taxon>Pseudomonas</taxon>
    </lineage>
</organism>
<reference evidence="1 2" key="1">
    <citation type="submission" date="2020-03" db="EMBL/GenBank/DDBJ databases">
        <authorList>
            <person name="Wang L."/>
            <person name="He N."/>
            <person name="Li Y."/>
            <person name="Fang Y."/>
            <person name="Zhang F."/>
        </authorList>
    </citation>
    <scope>NUCLEOTIDE SEQUENCE [LARGE SCALE GENOMIC DNA]</scope>
    <source>
        <strain evidence="2">hsmgli-8</strain>
    </source>
</reference>
<dbReference type="Gene3D" id="2.180.10.10">
    <property type="entry name" value="RHS repeat-associated core"/>
    <property type="match status" value="1"/>
</dbReference>
<name>A0ABX0YDR0_9PSED</name>
<dbReference type="InterPro" id="IPR022385">
    <property type="entry name" value="Rhs_assc_core"/>
</dbReference>
<evidence type="ECO:0000313" key="2">
    <source>
        <dbReference type="Proteomes" id="UP000746535"/>
    </source>
</evidence>
<proteinExistence type="predicted"/>
<accession>A0ABX0YDR0</accession>
<sequence length="275" mass="30406">MRIIAADQRGTVLYGFSGTPEKYCPYGYNNASGFLGFNGQCKERYIVGYLLGNGQRFYSPSQMRFTSPDSLSPFSEGGINSYVYAGNDPLNSIDPTGHVKVIADLLKVARKAAGPTDSLLKKVANKAIGRKLMEKPLYSRILMHNAMGRDARALEKALQAPLLSNIEGFAKGFQGSRAPELFWSHVRQRNRPISSAIGEAFREFSAGRLPYLKPGTDSASIGLFKLYTLELLEKTNPLVANIPLPALTREQEYAHMLLERKARGSQALVIPLFKR</sequence>
<keyword evidence="2" id="KW-1185">Reference proteome</keyword>
<gene>
    <name evidence="1" type="ORF">HBH25_11830</name>
</gene>
<dbReference type="EMBL" id="JAAVJI010000005">
    <property type="protein sequence ID" value="NJP01543.1"/>
    <property type="molecule type" value="Genomic_DNA"/>
</dbReference>
<dbReference type="NCBIfam" id="TIGR03696">
    <property type="entry name" value="Rhs_assc_core"/>
    <property type="match status" value="1"/>
</dbReference>
<dbReference type="Proteomes" id="UP000746535">
    <property type="component" value="Unassembled WGS sequence"/>
</dbReference>
<protein>
    <submittedName>
        <fullName evidence="1">RHS repeat-associated core domain-containing protein</fullName>
    </submittedName>
</protein>
<evidence type="ECO:0000313" key="1">
    <source>
        <dbReference type="EMBL" id="NJP01543.1"/>
    </source>
</evidence>